<accession>A0A4Q2KDF1</accession>
<organism evidence="3 4">
    <name type="scientific">Candidatus Borkfalkia ceftriaxoniphila</name>
    <dbReference type="NCBI Taxonomy" id="2508949"/>
    <lineage>
        <taxon>Bacteria</taxon>
        <taxon>Bacillati</taxon>
        <taxon>Bacillota</taxon>
        <taxon>Clostridia</taxon>
        <taxon>Christensenellales</taxon>
        <taxon>Christensenellaceae</taxon>
        <taxon>Candidatus Borkfalkia</taxon>
    </lineage>
</organism>
<keyword evidence="1" id="KW-0472">Membrane</keyword>
<keyword evidence="1" id="KW-0812">Transmembrane</keyword>
<evidence type="ECO:0000313" key="3">
    <source>
        <dbReference type="EMBL" id="RXZ61940.1"/>
    </source>
</evidence>
<feature type="transmembrane region" description="Helical" evidence="1">
    <location>
        <begin position="12"/>
        <end position="32"/>
    </location>
</feature>
<keyword evidence="4" id="KW-1185">Reference proteome</keyword>
<dbReference type="EMBL" id="SDOZ01000002">
    <property type="protein sequence ID" value="RXZ61940.1"/>
    <property type="molecule type" value="Genomic_DNA"/>
</dbReference>
<dbReference type="AlphaFoldDB" id="A0A4Q2KDF1"/>
<sequence length="299" mass="32601">MSEKKKSGAGKGLAVFGVIILLLGAALFIYGMSVIDWDFKQLSTFRYEYRTYEAENDEIDSIFVDFDQTNVRVEISETAQKITISYPLTFDRADKQKTDVTVSAEGGKLTLREESRYNWADHAFNLNWVSPQTVITLPSSAFVDINVKTSYGDVVLAGGSYGMLSLETSCGDVKASGFVADAATLKTDAGDVKINDADITKKLVANTHMGDIEAYGVQAYEIDLHSDLGEIEVENLDAQSIRLTSSYGDVSGSIEGAAEDFKIDAKTDLGDNNLSNRTDGAKSLYVHTALGDIEISFNR</sequence>
<dbReference type="Gene3D" id="2.160.20.120">
    <property type="match status" value="1"/>
</dbReference>
<dbReference type="Pfam" id="PF13349">
    <property type="entry name" value="DUF4097"/>
    <property type="match status" value="1"/>
</dbReference>
<comment type="caution">
    <text evidence="3">The sequence shown here is derived from an EMBL/GenBank/DDBJ whole genome shotgun (WGS) entry which is preliminary data.</text>
</comment>
<dbReference type="RefSeq" id="WP_129225119.1">
    <property type="nucleotide sequence ID" value="NZ_SDOZ01000002.1"/>
</dbReference>
<evidence type="ECO:0000259" key="2">
    <source>
        <dbReference type="Pfam" id="PF13349"/>
    </source>
</evidence>
<dbReference type="InterPro" id="IPR025164">
    <property type="entry name" value="Toastrack_DUF4097"/>
</dbReference>
<protein>
    <recommendedName>
        <fullName evidence="2">DUF4097 domain-containing protein</fullName>
    </recommendedName>
</protein>
<feature type="domain" description="DUF4097" evidence="2">
    <location>
        <begin position="59"/>
        <end position="276"/>
    </location>
</feature>
<proteinExistence type="predicted"/>
<gene>
    <name evidence="3" type="ORF">ESZ91_06010</name>
</gene>
<dbReference type="Proteomes" id="UP000291269">
    <property type="component" value="Unassembled WGS sequence"/>
</dbReference>
<keyword evidence="1" id="KW-1133">Transmembrane helix</keyword>
<dbReference type="OrthoDB" id="2588856at2"/>
<reference evidence="3 4" key="1">
    <citation type="journal article" date="2019" name="Gut">
        <title>Antibiotics-induced monodominance of a novel gut bacterial order.</title>
        <authorList>
            <person name="Hildebrand F."/>
            <person name="Moitinho-Silva L."/>
            <person name="Blasche S."/>
            <person name="Jahn M.T."/>
            <person name="Gossmann T.I."/>
            <person name="Heuerta-Cepas J."/>
            <person name="Hercog R."/>
            <person name="Luetge M."/>
            <person name="Bahram M."/>
            <person name="Pryszlak A."/>
            <person name="Alves R.J."/>
            <person name="Waszak S.M."/>
            <person name="Zhu A."/>
            <person name="Ye L."/>
            <person name="Costea P.I."/>
            <person name="Aalvink S."/>
            <person name="Belzer C."/>
            <person name="Forslund S.K."/>
            <person name="Sunagawa S."/>
            <person name="Hentschel U."/>
            <person name="Merten C."/>
            <person name="Patil K.R."/>
            <person name="Benes V."/>
            <person name="Bork P."/>
        </authorList>
    </citation>
    <scope>NUCLEOTIDE SEQUENCE [LARGE SCALE GENOMIC DNA]</scope>
    <source>
        <strain evidence="3 4">HDS1380</strain>
    </source>
</reference>
<evidence type="ECO:0000256" key="1">
    <source>
        <dbReference type="SAM" id="Phobius"/>
    </source>
</evidence>
<evidence type="ECO:0000313" key="4">
    <source>
        <dbReference type="Proteomes" id="UP000291269"/>
    </source>
</evidence>
<name>A0A4Q2KDF1_9FIRM</name>